<dbReference type="PANTHER" id="PTHR16184:SF6">
    <property type="entry name" value="ELONGATOR COMPLEX PROTEIN 6"/>
    <property type="match status" value="1"/>
</dbReference>
<feature type="compositionally biased region" description="Pro residues" evidence="3">
    <location>
        <begin position="140"/>
        <end position="158"/>
    </location>
</feature>
<dbReference type="PANTHER" id="PTHR16184">
    <property type="entry name" value="ELONGATOR COMPLEX PROTEIN 6"/>
    <property type="match status" value="1"/>
</dbReference>
<dbReference type="EMBL" id="ML996090">
    <property type="protein sequence ID" value="KAF2150116.1"/>
    <property type="molecule type" value="Genomic_DNA"/>
</dbReference>
<dbReference type="GO" id="GO:0002098">
    <property type="term" value="P:tRNA wobble uridine modification"/>
    <property type="evidence" value="ECO:0007669"/>
    <property type="project" value="InterPro"/>
</dbReference>
<dbReference type="AlphaFoldDB" id="A0A9P4MJT1"/>
<protein>
    <submittedName>
        <fullName evidence="4">Uncharacterized protein</fullName>
    </submittedName>
</protein>
<reference evidence="4" key="1">
    <citation type="journal article" date="2020" name="Stud. Mycol.">
        <title>101 Dothideomycetes genomes: a test case for predicting lifestyles and emergence of pathogens.</title>
        <authorList>
            <person name="Haridas S."/>
            <person name="Albert R."/>
            <person name="Binder M."/>
            <person name="Bloem J."/>
            <person name="Labutti K."/>
            <person name="Salamov A."/>
            <person name="Andreopoulos B."/>
            <person name="Baker S."/>
            <person name="Barry K."/>
            <person name="Bills G."/>
            <person name="Bluhm B."/>
            <person name="Cannon C."/>
            <person name="Castanera R."/>
            <person name="Culley D."/>
            <person name="Daum C."/>
            <person name="Ezra D."/>
            <person name="Gonzalez J."/>
            <person name="Henrissat B."/>
            <person name="Kuo A."/>
            <person name="Liang C."/>
            <person name="Lipzen A."/>
            <person name="Lutzoni F."/>
            <person name="Magnuson J."/>
            <person name="Mondo S."/>
            <person name="Nolan M."/>
            <person name="Ohm R."/>
            <person name="Pangilinan J."/>
            <person name="Park H.-J."/>
            <person name="Ramirez L."/>
            <person name="Alfaro M."/>
            <person name="Sun H."/>
            <person name="Tritt A."/>
            <person name="Yoshinaga Y."/>
            <person name="Zwiers L.-H."/>
            <person name="Turgeon B."/>
            <person name="Goodwin S."/>
            <person name="Spatafora J."/>
            <person name="Crous P."/>
            <person name="Grigoriev I."/>
        </authorList>
    </citation>
    <scope>NUCLEOTIDE SEQUENCE</scope>
    <source>
        <strain evidence="4">CBS 260.36</strain>
    </source>
</reference>
<comment type="pathway">
    <text evidence="1">tRNA modification; 5-methoxycarbonylmethyl-2-thiouridine-tRNA biosynthesis.</text>
</comment>
<accession>A0A9P4MJT1</accession>
<proteinExistence type="inferred from homology"/>
<dbReference type="InterPro" id="IPR018627">
    <property type="entry name" value="ELP6"/>
</dbReference>
<feature type="compositionally biased region" description="Polar residues" evidence="3">
    <location>
        <begin position="160"/>
        <end position="172"/>
    </location>
</feature>
<dbReference type="Proteomes" id="UP000799439">
    <property type="component" value="Unassembled WGS sequence"/>
</dbReference>
<name>A0A9P4MJT1_9PEZI</name>
<evidence type="ECO:0000256" key="3">
    <source>
        <dbReference type="SAM" id="MobiDB-lite"/>
    </source>
</evidence>
<dbReference type="InterPro" id="IPR027417">
    <property type="entry name" value="P-loop_NTPase"/>
</dbReference>
<dbReference type="GO" id="GO:0033588">
    <property type="term" value="C:elongator holoenzyme complex"/>
    <property type="evidence" value="ECO:0007669"/>
    <property type="project" value="InterPro"/>
</dbReference>
<evidence type="ECO:0000256" key="1">
    <source>
        <dbReference type="ARBA" id="ARBA00005043"/>
    </source>
</evidence>
<evidence type="ECO:0000256" key="2">
    <source>
        <dbReference type="ARBA" id="ARBA00008837"/>
    </source>
</evidence>
<sequence length="319" mass="33522">MSARSRIPPLLEACIRLPPEASLLLLSGVIDAAPHWLTVRFLSRLLGQPAQSGANKDGDAETSPEYDGKVGVVLVSWMRDREFWRAEARRGAGLDLAHLETDGCFAFVDGLTGLFSTSTATETTQKAPLPQAARQTLPQRGPPPARGAPIPGRAPPAPATQQSTSVPQQQASHVLTSPSLTTILSIITNAISTLKSNKIFLILDSPTLLLASSPSISATDLSLFTLALRAQVHSTLLVVEADAPLLAASAPDAFLAPGDYLASESKTGQTLTPLDREHAGFVVGQAHAARWVVGVRGLETGRARDVSGVVSVRRAGDVG</sequence>
<comment type="caution">
    <text evidence="4">The sequence shown here is derived from an EMBL/GenBank/DDBJ whole genome shotgun (WGS) entry which is preliminary data.</text>
</comment>
<evidence type="ECO:0000313" key="5">
    <source>
        <dbReference type="Proteomes" id="UP000799439"/>
    </source>
</evidence>
<gene>
    <name evidence="4" type="ORF">K461DRAFT_281372</name>
</gene>
<feature type="region of interest" description="Disordered" evidence="3">
    <location>
        <begin position="122"/>
        <end position="172"/>
    </location>
</feature>
<dbReference type="Gene3D" id="3.40.50.300">
    <property type="entry name" value="P-loop containing nucleotide triphosphate hydrolases"/>
    <property type="match status" value="1"/>
</dbReference>
<comment type="similarity">
    <text evidence="2">Belongs to the ELP6 family.</text>
</comment>
<keyword evidence="5" id="KW-1185">Reference proteome</keyword>
<dbReference type="OrthoDB" id="9995306at2759"/>
<evidence type="ECO:0000313" key="4">
    <source>
        <dbReference type="EMBL" id="KAF2150116.1"/>
    </source>
</evidence>
<organism evidence="4 5">
    <name type="scientific">Myriangium duriaei CBS 260.36</name>
    <dbReference type="NCBI Taxonomy" id="1168546"/>
    <lineage>
        <taxon>Eukaryota</taxon>
        <taxon>Fungi</taxon>
        <taxon>Dikarya</taxon>
        <taxon>Ascomycota</taxon>
        <taxon>Pezizomycotina</taxon>
        <taxon>Dothideomycetes</taxon>
        <taxon>Dothideomycetidae</taxon>
        <taxon>Myriangiales</taxon>
        <taxon>Myriangiaceae</taxon>
        <taxon>Myriangium</taxon>
    </lineage>
</organism>